<feature type="compositionally biased region" description="Basic and acidic residues" evidence="1">
    <location>
        <begin position="28"/>
        <end position="41"/>
    </location>
</feature>
<keyword evidence="3" id="KW-1185">Reference proteome</keyword>
<dbReference type="EMBL" id="UZAM01007058">
    <property type="protein sequence ID" value="VDO96304.1"/>
    <property type="molecule type" value="Genomic_DNA"/>
</dbReference>
<protein>
    <submittedName>
        <fullName evidence="2 4">Uncharacterized protein</fullName>
    </submittedName>
</protein>
<evidence type="ECO:0000313" key="2">
    <source>
        <dbReference type="EMBL" id="VDO96304.1"/>
    </source>
</evidence>
<dbReference type="WBParaSite" id="SBAD_0000213901-mRNA-1">
    <property type="protein sequence ID" value="SBAD_0000213901-mRNA-1"/>
    <property type="gene ID" value="SBAD_0000213901"/>
</dbReference>
<reference evidence="2 3" key="2">
    <citation type="submission" date="2018-11" db="EMBL/GenBank/DDBJ databases">
        <authorList>
            <consortium name="Pathogen Informatics"/>
        </authorList>
    </citation>
    <scope>NUCLEOTIDE SEQUENCE [LARGE SCALE GENOMIC DNA]</scope>
</reference>
<gene>
    <name evidence="2" type="ORF">SBAD_LOCUS2039</name>
</gene>
<proteinExistence type="predicted"/>
<accession>A0A183IEJ5</accession>
<evidence type="ECO:0000256" key="1">
    <source>
        <dbReference type="SAM" id="MobiDB-lite"/>
    </source>
</evidence>
<reference evidence="4" key="1">
    <citation type="submission" date="2016-06" db="UniProtKB">
        <authorList>
            <consortium name="WormBaseParasite"/>
        </authorList>
    </citation>
    <scope>IDENTIFICATION</scope>
</reference>
<evidence type="ECO:0000313" key="4">
    <source>
        <dbReference type="WBParaSite" id="SBAD_0000213901-mRNA-1"/>
    </source>
</evidence>
<organism evidence="4">
    <name type="scientific">Soboliphyme baturini</name>
    <dbReference type="NCBI Taxonomy" id="241478"/>
    <lineage>
        <taxon>Eukaryota</taxon>
        <taxon>Metazoa</taxon>
        <taxon>Ecdysozoa</taxon>
        <taxon>Nematoda</taxon>
        <taxon>Enoplea</taxon>
        <taxon>Dorylaimia</taxon>
        <taxon>Dioctophymatida</taxon>
        <taxon>Dioctophymatoidea</taxon>
        <taxon>Soboliphymatidae</taxon>
        <taxon>Soboliphyme</taxon>
    </lineage>
</organism>
<evidence type="ECO:0000313" key="3">
    <source>
        <dbReference type="Proteomes" id="UP000270296"/>
    </source>
</evidence>
<feature type="region of interest" description="Disordered" evidence="1">
    <location>
        <begin position="1"/>
        <end position="53"/>
    </location>
</feature>
<sequence>MNAIPQLRTPTGRSPPIMGDGELAVNESHPDGQDLGGDRMARGGRTASARANKELGRPGRWSEFFFFFLFASSPLRPAGGRSIGPGAGAGPGPGPPYPSCPVLPCPISTLRGSIGWPTDRPTVGCHRFVGGPFRWARAG</sequence>
<dbReference type="Proteomes" id="UP000270296">
    <property type="component" value="Unassembled WGS sequence"/>
</dbReference>
<name>A0A183IEJ5_9BILA</name>
<dbReference type="AlphaFoldDB" id="A0A183IEJ5"/>